<dbReference type="GeneID" id="90589540"/>
<feature type="compositionally biased region" description="Basic and acidic residues" evidence="1">
    <location>
        <begin position="67"/>
        <end position="82"/>
    </location>
</feature>
<gene>
    <name evidence="2" type="ORF">SVXNc_0105</name>
</gene>
<sequence length="251" mass="27791">MADEKLSKWVRKKLDEGVSKQRLRKVLENSGHDPSIVDEADSPFDASSNGKAENSFEPDDGQNSEDQDGKIDLSGHEKKRERDDEDDESGLKNLKPSLPRPNFSMPKPKLPEISLSKPELDFDFKVPWRALIVVFIIGVAFYGVTKAFNSPDSQVQTPESVEQQREFDGCPDIGVRIVSASASAFEVKIDARVSRGPGTVIAELYNNDNLVAIQQDRFNGVKTFTFTGETGDSVVLRPVGCYSVRDVISLL</sequence>
<reference evidence="2 3" key="1">
    <citation type="submission" date="2022-09" db="EMBL/GenBank/DDBJ databases">
        <title>Xylan utilization by haloarchaea-nanohaloarchaea associations.</title>
        <authorList>
            <person name="Yakimov M."/>
        </authorList>
    </citation>
    <scope>NUCLEOTIDE SEQUENCE [LARGE SCALE GENOMIC DNA]</scope>
    <source>
        <strain evidence="2 3">SVXNc</strain>
    </source>
</reference>
<evidence type="ECO:0000313" key="2">
    <source>
        <dbReference type="EMBL" id="WEL19137.1"/>
    </source>
</evidence>
<dbReference type="RefSeq" id="WP_347722009.1">
    <property type="nucleotide sequence ID" value="NZ_CP104395.1"/>
</dbReference>
<evidence type="ECO:0000256" key="1">
    <source>
        <dbReference type="SAM" id="MobiDB-lite"/>
    </source>
</evidence>
<protein>
    <submittedName>
        <fullName evidence="2">Uncharacterized protein</fullName>
    </submittedName>
</protein>
<organism evidence="2 3">
    <name type="scientific">Candidatus Nanohalococcus occultus</name>
    <dbReference type="NCBI Taxonomy" id="2978047"/>
    <lineage>
        <taxon>Archaea</taxon>
        <taxon>Candidatus Nanohalarchaeota</taxon>
        <taxon>Candidatus Nanohalarchaeota incertae sedis</taxon>
        <taxon>Candidatus Nanohalococcus</taxon>
    </lineage>
</organism>
<keyword evidence="3" id="KW-1185">Reference proteome</keyword>
<feature type="region of interest" description="Disordered" evidence="1">
    <location>
        <begin position="24"/>
        <end position="109"/>
    </location>
</feature>
<dbReference type="EMBL" id="CP104395">
    <property type="protein sequence ID" value="WEL19137.1"/>
    <property type="molecule type" value="Genomic_DNA"/>
</dbReference>
<dbReference type="Proteomes" id="UP001218034">
    <property type="component" value="Chromosome"/>
</dbReference>
<feature type="compositionally biased region" description="Acidic residues" evidence="1">
    <location>
        <begin position="56"/>
        <end position="66"/>
    </location>
</feature>
<proteinExistence type="predicted"/>
<name>A0ABY8CD76_9ARCH</name>
<evidence type="ECO:0000313" key="3">
    <source>
        <dbReference type="Proteomes" id="UP001218034"/>
    </source>
</evidence>
<accession>A0ABY8CD76</accession>